<feature type="domain" description="Gryzun putative trafficking through Golgi" evidence="2">
    <location>
        <begin position="662"/>
        <end position="1245"/>
    </location>
</feature>
<feature type="region of interest" description="Disordered" evidence="1">
    <location>
        <begin position="898"/>
        <end position="924"/>
    </location>
</feature>
<feature type="region of interest" description="Disordered" evidence="1">
    <location>
        <begin position="439"/>
        <end position="459"/>
    </location>
</feature>
<dbReference type="InterPro" id="IPR012880">
    <property type="entry name" value="Gryzun"/>
</dbReference>
<feature type="region of interest" description="Disordered" evidence="1">
    <location>
        <begin position="93"/>
        <end position="128"/>
    </location>
</feature>
<dbReference type="InterPro" id="IPR021773">
    <property type="entry name" value="TPC11"/>
</dbReference>
<evidence type="ECO:0000313" key="4">
    <source>
        <dbReference type="EMBL" id="KAJ5345852.1"/>
    </source>
</evidence>
<organism evidence="4 5">
    <name type="scientific">Penicillium brevicompactum</name>
    <dbReference type="NCBI Taxonomy" id="5074"/>
    <lineage>
        <taxon>Eukaryota</taxon>
        <taxon>Fungi</taxon>
        <taxon>Dikarya</taxon>
        <taxon>Ascomycota</taxon>
        <taxon>Pezizomycotina</taxon>
        <taxon>Eurotiomycetes</taxon>
        <taxon>Eurotiomycetidae</taxon>
        <taxon>Eurotiales</taxon>
        <taxon>Aspergillaceae</taxon>
        <taxon>Penicillium</taxon>
    </lineage>
</organism>
<gene>
    <name evidence="4" type="ORF">N7452_003856</name>
</gene>
<protein>
    <submittedName>
        <fullName evidence="4">Uncharacterized protein</fullName>
    </submittedName>
</protein>
<sequence length="1248" mass="139627">MEAYPEDYVNHNLPLVLLSGLEAGDDSEASSGYPLLTEKGTHIFSDFPPLSGGVAEELRSFFLQEDGTHMPWKSRVNVSGNTATANISYRIKSSGRSCRLPPRKADPPIPSPPNSPGDKEKATPDSTTHYVLHSPISPLTPGSPTFPDGLLTPLWATKHQDLVPAAVLNFFPFSLDPNMNSLRDNQLKIEINSLKQEWQASGYKTRFVVVLISEDGEDSGYEGEIDDRVAGIRRATNLDPKSIFVIPPDATSSELQDFVKSLFSLLQPSVVEYYRDLSKHARRKRNRGSIPPPTAPPTTGTSQTLSSQGWNVRYEFKLGIFAEFRQEMDAACRNYESAYDTLFGHEVFEIIAGWNPRFNDARLLADALAIRIMRCLLWTGQTTAATRLWTDHRIRVRDIVNRRGKGSKHYGWEAWEARWSMIMAQLIRRAEIPSFSGEISPEEPRELFAPPEKSIPTGERVKPWDQMHHEGYWLYRSAKHTMIRRALALEIPDEDRMPPKQSPASQIASKSHLYDTYLVPDTYDEAPQDGRTGFDHSALILSALNAALLEFGNHHQTRKAESLSLEAAEEYMRVGAWSEAHALLKPLWPKLSWRTSGWWHLMVKFGWALRESALKVQDSETVLRVDWELLNKAFKPRPGWHYDIHRSLEGLPLEKPKPSLILRAEDVMTSLNASVVFEKSKGNVGEPLQAQLAITSSAQINSAPIRLCEVKLVFEGCLRPVKLQSDHSEEADIATSCCISTIPLREPSSPVDGTLTSPTGRLATLVGIADLTLGPSQTKVFNLTCIPREAGEAQVASITLLIEEEQFDLGYAITEPDQRESFWWQESQKGITRRRIGKDRDTGKCKVMPKPPKIRLTTPNLKETYYNNERVTLKIGIHNEEDEAAEVTTEIRLFGPEPTAQIHWPDSDSTEGIDSGASTPTEGPSHFLKRSVGVMERSSEKTLEIVLTDTEESTDFTLEVSAVYHLVSDTQTPIMKNIAVELAFVRPFEANYEFLPAIHPQPWPNFFAVDDALLEGSTPGGLFQKWSLNSKVVSFALEPLIVDKMSLVLLEANGGAICNVGPEELISPQTALLSPEELRESNFCIDVQKSVLGDRRPTALSSVLEIQWHRQSDSIENTTTSILEIPRFVVPMGEPRVLASATPSTTMAGLIHMEYVIENSSTHFLTFNLVMEASEHFAFSGPKTTAVQVMPLSRHTVKFNLFAAKRGLWIQPQLVVIDTYFNKNLRVLPTGEIRSDKKGILVWVDADD</sequence>
<proteinExistence type="predicted"/>
<dbReference type="Proteomes" id="UP001147695">
    <property type="component" value="Unassembled WGS sequence"/>
</dbReference>
<dbReference type="PANTHER" id="PTHR14374:SF0">
    <property type="entry name" value="TRAFFICKING PROTEIN PARTICLE COMPLEX SUBUNIT 11"/>
    <property type="match status" value="1"/>
</dbReference>
<evidence type="ECO:0000313" key="5">
    <source>
        <dbReference type="Proteomes" id="UP001147695"/>
    </source>
</evidence>
<reference evidence="4" key="2">
    <citation type="journal article" date="2023" name="IMA Fungus">
        <title>Comparative genomic study of the Penicillium genus elucidates a diverse pangenome and 15 lateral gene transfer events.</title>
        <authorList>
            <person name="Petersen C."/>
            <person name="Sorensen T."/>
            <person name="Nielsen M.R."/>
            <person name="Sondergaard T.E."/>
            <person name="Sorensen J.L."/>
            <person name="Fitzpatrick D.A."/>
            <person name="Frisvad J.C."/>
            <person name="Nielsen K.L."/>
        </authorList>
    </citation>
    <scope>NUCLEOTIDE SEQUENCE</scope>
    <source>
        <strain evidence="4">IBT 35673</strain>
    </source>
</reference>
<evidence type="ECO:0000256" key="1">
    <source>
        <dbReference type="SAM" id="MobiDB-lite"/>
    </source>
</evidence>
<dbReference type="EMBL" id="JAPZBQ010000002">
    <property type="protein sequence ID" value="KAJ5345852.1"/>
    <property type="molecule type" value="Genomic_DNA"/>
</dbReference>
<name>A0A9W9R084_PENBR</name>
<reference evidence="4" key="1">
    <citation type="submission" date="2022-12" db="EMBL/GenBank/DDBJ databases">
        <authorList>
            <person name="Petersen C."/>
        </authorList>
    </citation>
    <scope>NUCLEOTIDE SEQUENCE</scope>
    <source>
        <strain evidence="4">IBT 35673</strain>
    </source>
</reference>
<dbReference type="AlphaFoldDB" id="A0A9W9R084"/>
<dbReference type="PANTHER" id="PTHR14374">
    <property type="entry name" value="FOIE GRAS"/>
    <property type="match status" value="1"/>
</dbReference>
<accession>A0A9W9R084</accession>
<feature type="compositionally biased region" description="Low complexity" evidence="1">
    <location>
        <begin position="297"/>
        <end position="306"/>
    </location>
</feature>
<feature type="compositionally biased region" description="Polar residues" evidence="1">
    <location>
        <begin position="910"/>
        <end position="922"/>
    </location>
</feature>
<dbReference type="Pfam" id="PF07919">
    <property type="entry name" value="Gryzun"/>
    <property type="match status" value="1"/>
</dbReference>
<dbReference type="Pfam" id="PF11817">
    <property type="entry name" value="Foie-gras_1"/>
    <property type="match status" value="1"/>
</dbReference>
<feature type="domain" description="Trafficking protein particle complex subunit 11" evidence="3">
    <location>
        <begin position="357"/>
        <end position="631"/>
    </location>
</feature>
<feature type="region of interest" description="Disordered" evidence="1">
    <location>
        <begin position="282"/>
        <end position="306"/>
    </location>
</feature>
<evidence type="ECO:0000259" key="2">
    <source>
        <dbReference type="Pfam" id="PF07919"/>
    </source>
</evidence>
<evidence type="ECO:0000259" key="3">
    <source>
        <dbReference type="Pfam" id="PF11817"/>
    </source>
</evidence>
<comment type="caution">
    <text evidence="4">The sequence shown here is derived from an EMBL/GenBank/DDBJ whole genome shotgun (WGS) entry which is preliminary data.</text>
</comment>